<protein>
    <submittedName>
        <fullName evidence="1">Uncharacterized protein</fullName>
    </submittedName>
</protein>
<proteinExistence type="predicted"/>
<name>A0A401JYV0_9PROT</name>
<reference evidence="1 2" key="1">
    <citation type="journal article" date="2019" name="Front. Microbiol.">
        <title>Genomes of Neutrophilic Sulfur-Oxidizing Chemolithoautotrophs Representing 9 Proteobacterial Species From 8 Genera.</title>
        <authorList>
            <person name="Watanabe T."/>
            <person name="Kojima H."/>
            <person name="Umezawa K."/>
            <person name="Hori C."/>
            <person name="Takasuka T.E."/>
            <person name="Kato Y."/>
            <person name="Fukui M."/>
        </authorList>
    </citation>
    <scope>NUCLEOTIDE SEQUENCE [LARGE SCALE GENOMIC DNA]</scope>
    <source>
        <strain evidence="1 2">TTN</strain>
    </source>
</reference>
<organism evidence="1 2">
    <name type="scientific">Sulfuriferula multivorans</name>
    <dbReference type="NCBI Taxonomy" id="1559896"/>
    <lineage>
        <taxon>Bacteria</taxon>
        <taxon>Pseudomonadati</taxon>
        <taxon>Pseudomonadota</taxon>
        <taxon>Betaproteobacteria</taxon>
        <taxon>Nitrosomonadales</taxon>
        <taxon>Sulfuricellaceae</taxon>
        <taxon>Sulfuriferula</taxon>
    </lineage>
</organism>
<comment type="caution">
    <text evidence="1">The sequence shown here is derived from an EMBL/GenBank/DDBJ whole genome shotgun (WGS) entry which is preliminary data.</text>
</comment>
<dbReference type="EMBL" id="BGOW01000036">
    <property type="protein sequence ID" value="GCB02143.1"/>
    <property type="molecule type" value="Genomic_DNA"/>
</dbReference>
<keyword evidence="2" id="KW-1185">Reference proteome</keyword>
<dbReference type="AlphaFoldDB" id="A0A401JYV0"/>
<evidence type="ECO:0000313" key="1">
    <source>
        <dbReference type="EMBL" id="GCB02143.1"/>
    </source>
</evidence>
<gene>
    <name evidence="1" type="ORF">SFMTTN_2962</name>
</gene>
<sequence>MIATIQTKVSIRTRPIGRVMQRRNGPPDKANHVSIRTRPIGRVMPRPKCSTLTAQSFQSAPGQLAG</sequence>
<evidence type="ECO:0000313" key="2">
    <source>
        <dbReference type="Proteomes" id="UP000286806"/>
    </source>
</evidence>
<dbReference type="Proteomes" id="UP000286806">
    <property type="component" value="Unassembled WGS sequence"/>
</dbReference>
<accession>A0A401JYV0</accession>